<evidence type="ECO:0000256" key="2">
    <source>
        <dbReference type="ARBA" id="ARBA00022670"/>
    </source>
</evidence>
<dbReference type="InterPro" id="IPR034197">
    <property type="entry name" value="Peptidases_S8_3"/>
</dbReference>
<dbReference type="InterPro" id="IPR010259">
    <property type="entry name" value="S8pro/Inhibitor_I9"/>
</dbReference>
<dbReference type="Pfam" id="PF00082">
    <property type="entry name" value="Peptidase_S8"/>
    <property type="match status" value="1"/>
</dbReference>
<dbReference type="InterPro" id="IPR000209">
    <property type="entry name" value="Peptidase_S8/S53_dom"/>
</dbReference>
<feature type="chain" id="PRO_5043912233" evidence="8">
    <location>
        <begin position="21"/>
        <end position="586"/>
    </location>
</feature>
<evidence type="ECO:0000259" key="9">
    <source>
        <dbReference type="Pfam" id="PF00082"/>
    </source>
</evidence>
<evidence type="ECO:0000259" key="10">
    <source>
        <dbReference type="Pfam" id="PF05922"/>
    </source>
</evidence>
<feature type="active site" description="Charge relay system" evidence="6 7">
    <location>
        <position position="524"/>
    </location>
</feature>
<evidence type="ECO:0000256" key="8">
    <source>
        <dbReference type="SAM" id="SignalP"/>
    </source>
</evidence>
<evidence type="ECO:0000256" key="7">
    <source>
        <dbReference type="PROSITE-ProRule" id="PRU01240"/>
    </source>
</evidence>
<evidence type="ECO:0000313" key="11">
    <source>
        <dbReference type="EMBL" id="KAK9699201.1"/>
    </source>
</evidence>
<name>A0AAW1J8P4_SAPOF</name>
<proteinExistence type="inferred from homology"/>
<dbReference type="Proteomes" id="UP001443914">
    <property type="component" value="Unassembled WGS sequence"/>
</dbReference>
<dbReference type="InterPro" id="IPR036852">
    <property type="entry name" value="Peptidase_S8/S53_dom_sf"/>
</dbReference>
<reference evidence="11" key="1">
    <citation type="submission" date="2024-03" db="EMBL/GenBank/DDBJ databases">
        <title>WGS assembly of Saponaria officinalis var. Norfolk2.</title>
        <authorList>
            <person name="Jenkins J."/>
            <person name="Shu S."/>
            <person name="Grimwood J."/>
            <person name="Barry K."/>
            <person name="Goodstein D."/>
            <person name="Schmutz J."/>
            <person name="Leebens-Mack J."/>
            <person name="Osbourn A."/>
        </authorList>
    </citation>
    <scope>NUCLEOTIDE SEQUENCE [LARGE SCALE GENOMIC DNA]</scope>
    <source>
        <strain evidence="11">JIC</strain>
    </source>
</reference>
<keyword evidence="4 7" id="KW-0378">Hydrolase</keyword>
<organism evidence="11 12">
    <name type="scientific">Saponaria officinalis</name>
    <name type="common">Common soapwort</name>
    <name type="synonym">Lychnis saponaria</name>
    <dbReference type="NCBI Taxonomy" id="3572"/>
    <lineage>
        <taxon>Eukaryota</taxon>
        <taxon>Viridiplantae</taxon>
        <taxon>Streptophyta</taxon>
        <taxon>Embryophyta</taxon>
        <taxon>Tracheophyta</taxon>
        <taxon>Spermatophyta</taxon>
        <taxon>Magnoliopsida</taxon>
        <taxon>eudicotyledons</taxon>
        <taxon>Gunneridae</taxon>
        <taxon>Pentapetalae</taxon>
        <taxon>Caryophyllales</taxon>
        <taxon>Caryophyllaceae</taxon>
        <taxon>Caryophylleae</taxon>
        <taxon>Saponaria</taxon>
    </lineage>
</organism>
<evidence type="ECO:0000256" key="6">
    <source>
        <dbReference type="PIRSR" id="PIRSR615500-1"/>
    </source>
</evidence>
<dbReference type="InterPro" id="IPR022398">
    <property type="entry name" value="Peptidase_S8_His-AS"/>
</dbReference>
<dbReference type="GO" id="GO:0004252">
    <property type="term" value="F:serine-type endopeptidase activity"/>
    <property type="evidence" value="ECO:0007669"/>
    <property type="project" value="UniProtKB-UniRule"/>
</dbReference>
<dbReference type="Gene3D" id="3.40.50.200">
    <property type="entry name" value="Peptidase S8/S53 domain"/>
    <property type="match status" value="1"/>
</dbReference>
<dbReference type="CDD" id="cd04852">
    <property type="entry name" value="Peptidases_S8_3"/>
    <property type="match status" value="1"/>
</dbReference>
<feature type="signal peptide" evidence="8">
    <location>
        <begin position="1"/>
        <end position="20"/>
    </location>
</feature>
<dbReference type="PROSITE" id="PS51892">
    <property type="entry name" value="SUBTILASE"/>
    <property type="match status" value="1"/>
</dbReference>
<keyword evidence="2 7" id="KW-0645">Protease</keyword>
<dbReference type="PANTHER" id="PTHR10795">
    <property type="entry name" value="PROPROTEIN CONVERTASE SUBTILISIN/KEXIN"/>
    <property type="match status" value="1"/>
</dbReference>
<feature type="active site" description="Charge relay system" evidence="6 7">
    <location>
        <position position="201"/>
    </location>
</feature>
<comment type="similarity">
    <text evidence="1 7">Belongs to the peptidase S8 family.</text>
</comment>
<keyword evidence="12" id="KW-1185">Reference proteome</keyword>
<dbReference type="InterPro" id="IPR045051">
    <property type="entry name" value="SBT"/>
</dbReference>
<accession>A0AAW1J8P4</accession>
<evidence type="ECO:0000256" key="5">
    <source>
        <dbReference type="ARBA" id="ARBA00022825"/>
    </source>
</evidence>
<feature type="active site" description="Charge relay system" evidence="6 7">
    <location>
        <position position="138"/>
    </location>
</feature>
<gene>
    <name evidence="11" type="ORF">RND81_08G159500</name>
</gene>
<dbReference type="Pfam" id="PF05922">
    <property type="entry name" value="Inhibitor_I9"/>
    <property type="match status" value="1"/>
</dbReference>
<protein>
    <submittedName>
        <fullName evidence="11">Uncharacterized protein</fullName>
    </submittedName>
</protein>
<dbReference type="Gene3D" id="3.30.70.80">
    <property type="entry name" value="Peptidase S8 propeptide/proteinase inhibitor I9"/>
    <property type="match status" value="1"/>
</dbReference>
<dbReference type="PRINTS" id="PR00723">
    <property type="entry name" value="SUBTILISIN"/>
</dbReference>
<comment type="caution">
    <text evidence="11">The sequence shown here is derived from an EMBL/GenBank/DDBJ whole genome shotgun (WGS) entry which is preliminary data.</text>
</comment>
<feature type="domain" description="Inhibitor I9" evidence="10">
    <location>
        <begin position="32"/>
        <end position="102"/>
    </location>
</feature>
<dbReference type="SUPFAM" id="SSF52743">
    <property type="entry name" value="Subtilisin-like"/>
    <property type="match status" value="1"/>
</dbReference>
<dbReference type="InterPro" id="IPR037045">
    <property type="entry name" value="S8pro/Inhibitor_I9_sf"/>
</dbReference>
<dbReference type="PROSITE" id="PS00138">
    <property type="entry name" value="SUBTILASE_SER"/>
    <property type="match status" value="1"/>
</dbReference>
<dbReference type="PROSITE" id="PS00137">
    <property type="entry name" value="SUBTILASE_HIS"/>
    <property type="match status" value="1"/>
</dbReference>
<evidence type="ECO:0000256" key="1">
    <source>
        <dbReference type="ARBA" id="ARBA00011073"/>
    </source>
</evidence>
<dbReference type="EMBL" id="JBDFQZ010000008">
    <property type="protein sequence ID" value="KAK9699201.1"/>
    <property type="molecule type" value="Genomic_DNA"/>
</dbReference>
<dbReference type="InterPro" id="IPR015500">
    <property type="entry name" value="Peptidase_S8_subtilisin-rel"/>
</dbReference>
<evidence type="ECO:0000313" key="12">
    <source>
        <dbReference type="Proteomes" id="UP001443914"/>
    </source>
</evidence>
<keyword evidence="5 7" id="KW-0720">Serine protease</keyword>
<keyword evidence="3 8" id="KW-0732">Signal</keyword>
<dbReference type="CDD" id="cd02120">
    <property type="entry name" value="PA_subtilisin_like"/>
    <property type="match status" value="1"/>
</dbReference>
<dbReference type="InterPro" id="IPR023828">
    <property type="entry name" value="Peptidase_S8_Ser-AS"/>
</dbReference>
<dbReference type="Gene3D" id="3.50.30.30">
    <property type="match status" value="1"/>
</dbReference>
<sequence length="586" mass="63586">MKSLVFYLVFSFLFLSKNIGVVEMHDLEARRTHVVYMGSSNSSAAKDMLNKLVENVVQRNEVRVYQHGFLGFAAPLSVLEAAELATHPAVVSVFPDPILKLQTTRSWDFLKAETSSFRRVTHIASSPKKSDTIIGILDTGVWPESESFNDKGMHPIPSRWKGECMEGSNFKSSNCNRKLIGARYYKLGKSIAVSPRDTDGHGTHVASTAGGNPVHNASFYGIAAGTARGAAPSTRIAVYRVCKGDNCFGSAVLAAFDDAIKDGVDVLSLSIGVVKPKSPLFKDPIAIGSFHAVQKGITVVCAAGNFGPSPQSVANFAPWIITVGATTIDRFFESRIVLGNKRVFQGEGINFYALKKSPVYELVDGSGNETRICKPKSLVEKSKVNGKIVLCNFDRGYDPYQLRSSKAVGVIGIRGKLNSEAKFFGILPATVILSKDASKISKYIGSSRKPVATILATRSVFPHKPAPIVPNFSARGPVFGLANLIKPDIVAPGVQILASWIDNDPHITFPGKEAPQFSIISGTSMACPHVSGIVVVIKSHNPTWTPAIIRSAIMTTGLLLTWPNHLSRYLRKLGNWLHHMIWGRDL</sequence>
<evidence type="ECO:0000256" key="3">
    <source>
        <dbReference type="ARBA" id="ARBA00022729"/>
    </source>
</evidence>
<dbReference type="GO" id="GO:0006508">
    <property type="term" value="P:proteolysis"/>
    <property type="evidence" value="ECO:0007669"/>
    <property type="project" value="UniProtKB-KW"/>
</dbReference>
<evidence type="ECO:0000256" key="4">
    <source>
        <dbReference type="ARBA" id="ARBA00022801"/>
    </source>
</evidence>
<dbReference type="AlphaFoldDB" id="A0AAW1J8P4"/>
<feature type="domain" description="Peptidase S8/S53" evidence="9">
    <location>
        <begin position="130"/>
        <end position="557"/>
    </location>
</feature>